<dbReference type="PRINTS" id="PR00261">
    <property type="entry name" value="LDLRECEPTOR"/>
</dbReference>
<proteinExistence type="predicted"/>
<dbReference type="Gene3D" id="4.10.400.10">
    <property type="entry name" value="Low-density Lipoprotein Receptor"/>
    <property type="match status" value="3"/>
</dbReference>
<dbReference type="InterPro" id="IPR023415">
    <property type="entry name" value="LDLR_class-A_CS"/>
</dbReference>
<evidence type="ECO:0000256" key="10">
    <source>
        <dbReference type="PROSITE-ProRule" id="PRU00124"/>
    </source>
</evidence>
<comment type="subcellular location">
    <subcellularLocation>
        <location evidence="1">Membrane</location>
        <topology evidence="1">Single-pass membrane protein</topology>
    </subcellularLocation>
</comment>
<accession>A0AAD8A8K3</accession>
<dbReference type="PANTHER" id="PTHR22722">
    <property type="entry name" value="LOW-DENSITY LIPOPROTEIN RECEPTOR-RELATED PROTEIN 2-RELATED"/>
    <property type="match status" value="1"/>
</dbReference>
<evidence type="ECO:0000256" key="2">
    <source>
        <dbReference type="ARBA" id="ARBA00022692"/>
    </source>
</evidence>
<evidence type="ECO:0000256" key="1">
    <source>
        <dbReference type="ARBA" id="ARBA00004167"/>
    </source>
</evidence>
<dbReference type="InterPro" id="IPR051221">
    <property type="entry name" value="LDLR-related"/>
</dbReference>
<dbReference type="GO" id="GO:0005886">
    <property type="term" value="C:plasma membrane"/>
    <property type="evidence" value="ECO:0007669"/>
    <property type="project" value="TreeGrafter"/>
</dbReference>
<evidence type="ECO:0000256" key="6">
    <source>
        <dbReference type="ARBA" id="ARBA00023136"/>
    </source>
</evidence>
<dbReference type="SUPFAM" id="SSF57424">
    <property type="entry name" value="LDL receptor-like module"/>
    <property type="match status" value="3"/>
</dbReference>
<feature type="non-terminal residue" evidence="12">
    <location>
        <position position="1"/>
    </location>
</feature>
<dbReference type="CDD" id="cd00112">
    <property type="entry name" value="LDLa"/>
    <property type="match status" value="3"/>
</dbReference>
<dbReference type="SMART" id="SM00192">
    <property type="entry name" value="LDLa"/>
    <property type="match status" value="3"/>
</dbReference>
<feature type="disulfide bond" evidence="10">
    <location>
        <begin position="170"/>
        <end position="185"/>
    </location>
</feature>
<dbReference type="EMBL" id="JASPKZ010003048">
    <property type="protein sequence ID" value="KAJ9594393.1"/>
    <property type="molecule type" value="Genomic_DNA"/>
</dbReference>
<comment type="caution">
    <text evidence="12">The sequence shown here is derived from an EMBL/GenBank/DDBJ whole genome shotgun (WGS) entry which is preliminary data.</text>
</comment>
<dbReference type="GO" id="GO:0043235">
    <property type="term" value="C:receptor complex"/>
    <property type="evidence" value="ECO:0007669"/>
    <property type="project" value="TreeGrafter"/>
</dbReference>
<comment type="caution">
    <text evidence="10">Lacks conserved residue(s) required for the propagation of feature annotation.</text>
</comment>
<sequence>IPVFYRSGAGSPMRGNPAMVESVPGGGQISSGLYDSGAIPDHDVHDPQRPANSDVHCGGMCKTGEFACLGSCSCIPAAWRCDGDADCVAEEDEVECGEDLDEDPDEDCNAFDGNVRCPRTGKCIREDWFCDGEDDCGDFSDETHCGSDMNCTSDEFQCDNGLCVKSTWRCDGDDDCKDFSDEVNCTRKTSRHFHMETSRHRSIPKRAQIFPTYCVNYLLCQLLIVSTTYCVKGLPSPRDLLIVSKDSPPREIYLLCQLLIVS</sequence>
<organism evidence="12 13">
    <name type="scientific">Diploptera punctata</name>
    <name type="common">Pacific beetle cockroach</name>
    <dbReference type="NCBI Taxonomy" id="6984"/>
    <lineage>
        <taxon>Eukaryota</taxon>
        <taxon>Metazoa</taxon>
        <taxon>Ecdysozoa</taxon>
        <taxon>Arthropoda</taxon>
        <taxon>Hexapoda</taxon>
        <taxon>Insecta</taxon>
        <taxon>Pterygota</taxon>
        <taxon>Neoptera</taxon>
        <taxon>Polyneoptera</taxon>
        <taxon>Dictyoptera</taxon>
        <taxon>Blattodea</taxon>
        <taxon>Blaberoidea</taxon>
        <taxon>Blaberidae</taxon>
        <taxon>Diplopterinae</taxon>
        <taxon>Diploptera</taxon>
    </lineage>
</organism>
<keyword evidence="4" id="KW-0677">Repeat</keyword>
<name>A0AAD8A8K3_DIPPU</name>
<dbReference type="AlphaFoldDB" id="A0AAD8A8K3"/>
<evidence type="ECO:0000313" key="13">
    <source>
        <dbReference type="Proteomes" id="UP001233999"/>
    </source>
</evidence>
<evidence type="ECO:0000256" key="4">
    <source>
        <dbReference type="ARBA" id="ARBA00022737"/>
    </source>
</evidence>
<dbReference type="Pfam" id="PF00057">
    <property type="entry name" value="Ldl_recept_a"/>
    <property type="match status" value="3"/>
</dbReference>
<feature type="non-terminal residue" evidence="12">
    <location>
        <position position="262"/>
    </location>
</feature>
<feature type="disulfide bond" evidence="10">
    <location>
        <begin position="151"/>
        <end position="163"/>
    </location>
</feature>
<keyword evidence="6" id="KW-0472">Membrane</keyword>
<dbReference type="InterPro" id="IPR002172">
    <property type="entry name" value="LDrepeatLR_classA_rpt"/>
</dbReference>
<dbReference type="Proteomes" id="UP001233999">
    <property type="component" value="Unassembled WGS sequence"/>
</dbReference>
<keyword evidence="9" id="KW-0325">Glycoprotein</keyword>
<feature type="disulfide bond" evidence="10">
    <location>
        <begin position="158"/>
        <end position="176"/>
    </location>
</feature>
<keyword evidence="5" id="KW-1133">Transmembrane helix</keyword>
<dbReference type="PROSITE" id="PS01209">
    <property type="entry name" value="LDLRA_1"/>
    <property type="match status" value="1"/>
</dbReference>
<feature type="disulfide bond" evidence="10">
    <location>
        <begin position="81"/>
        <end position="96"/>
    </location>
</feature>
<keyword evidence="2" id="KW-0812">Transmembrane</keyword>
<keyword evidence="8" id="KW-0675">Receptor</keyword>
<dbReference type="PROSITE" id="PS50068">
    <property type="entry name" value="LDLRA_2"/>
    <property type="match status" value="3"/>
</dbReference>
<feature type="region of interest" description="Disordered" evidence="11">
    <location>
        <begin position="1"/>
        <end position="49"/>
    </location>
</feature>
<reference evidence="12" key="1">
    <citation type="journal article" date="2023" name="IScience">
        <title>Live-bearing cockroach genome reveals convergent evolutionary mechanisms linked to viviparity in insects and beyond.</title>
        <authorList>
            <person name="Fouks B."/>
            <person name="Harrison M.C."/>
            <person name="Mikhailova A.A."/>
            <person name="Marchal E."/>
            <person name="English S."/>
            <person name="Carruthers M."/>
            <person name="Jennings E.C."/>
            <person name="Chiamaka E.L."/>
            <person name="Frigard R.A."/>
            <person name="Pippel M."/>
            <person name="Attardo G.M."/>
            <person name="Benoit J.B."/>
            <person name="Bornberg-Bauer E."/>
            <person name="Tobe S.S."/>
        </authorList>
    </citation>
    <scope>NUCLEOTIDE SEQUENCE</scope>
    <source>
        <strain evidence="12">Stay&amp;Tobe</strain>
    </source>
</reference>
<evidence type="ECO:0000256" key="5">
    <source>
        <dbReference type="ARBA" id="ARBA00022989"/>
    </source>
</evidence>
<evidence type="ECO:0000256" key="9">
    <source>
        <dbReference type="ARBA" id="ARBA00023180"/>
    </source>
</evidence>
<dbReference type="FunFam" id="4.10.400.10:FF:000034">
    <property type="entry name" value="Low-density lipoprotein receptor-related protein 2"/>
    <property type="match status" value="1"/>
</dbReference>
<reference evidence="12" key="2">
    <citation type="submission" date="2023-05" db="EMBL/GenBank/DDBJ databases">
        <authorList>
            <person name="Fouks B."/>
        </authorList>
    </citation>
    <scope>NUCLEOTIDE SEQUENCE</scope>
    <source>
        <strain evidence="12">Stay&amp;Tobe</strain>
        <tissue evidence="12">Testes</tissue>
    </source>
</reference>
<evidence type="ECO:0000313" key="12">
    <source>
        <dbReference type="EMBL" id="KAJ9594393.1"/>
    </source>
</evidence>
<feature type="disulfide bond" evidence="10">
    <location>
        <begin position="130"/>
        <end position="145"/>
    </location>
</feature>
<protein>
    <submittedName>
        <fullName evidence="12">Uncharacterized protein</fullName>
    </submittedName>
</protein>
<evidence type="ECO:0000256" key="11">
    <source>
        <dbReference type="SAM" id="MobiDB-lite"/>
    </source>
</evidence>
<evidence type="ECO:0000256" key="3">
    <source>
        <dbReference type="ARBA" id="ARBA00022729"/>
    </source>
</evidence>
<keyword evidence="13" id="KW-1185">Reference proteome</keyword>
<keyword evidence="3" id="KW-0732">Signal</keyword>
<dbReference type="InterPro" id="IPR036055">
    <property type="entry name" value="LDL_receptor-like_sf"/>
</dbReference>
<keyword evidence="7 10" id="KW-1015">Disulfide bond</keyword>
<evidence type="ECO:0000256" key="8">
    <source>
        <dbReference type="ARBA" id="ARBA00023170"/>
    </source>
</evidence>
<gene>
    <name evidence="12" type="ORF">L9F63_014183</name>
</gene>
<evidence type="ECO:0000256" key="7">
    <source>
        <dbReference type="ARBA" id="ARBA00023157"/>
    </source>
</evidence>